<dbReference type="EC" id="2.7.11.1" evidence="2"/>
<keyword evidence="9 14" id="KW-0067">ATP-binding</keyword>
<evidence type="ECO:0000256" key="4">
    <source>
        <dbReference type="ARBA" id="ARBA00022527"/>
    </source>
</evidence>
<gene>
    <name evidence="17" type="ORF">LUZ62_045770</name>
</gene>
<dbReference type="EMBL" id="JAMFTS010000002">
    <property type="protein sequence ID" value="KAJ4794524.1"/>
    <property type="molecule type" value="Genomic_DNA"/>
</dbReference>
<keyword evidence="7 14" id="KW-0547">Nucleotide-binding</keyword>
<dbReference type="PANTHER" id="PTHR47982:SF35">
    <property type="entry name" value="PROLINE-RICH RECEPTOR-LIKE PROTEIN KINASE PERK1-RELATED"/>
    <property type="match status" value="1"/>
</dbReference>
<proteinExistence type="predicted"/>
<keyword evidence="3" id="KW-1003">Cell membrane</keyword>
<name>A0AAV8FLY7_9POAL</name>
<evidence type="ECO:0000313" key="17">
    <source>
        <dbReference type="EMBL" id="KAJ4794524.1"/>
    </source>
</evidence>
<reference evidence="17" key="1">
    <citation type="submission" date="2022-08" db="EMBL/GenBank/DDBJ databases">
        <authorList>
            <person name="Marques A."/>
        </authorList>
    </citation>
    <scope>NUCLEOTIDE SEQUENCE</scope>
    <source>
        <strain evidence="17">RhyPub2mFocal</strain>
        <tissue evidence="17">Leaves</tissue>
    </source>
</reference>
<dbReference type="PROSITE" id="PS50011">
    <property type="entry name" value="PROTEIN_KINASE_DOM"/>
    <property type="match status" value="1"/>
</dbReference>
<evidence type="ECO:0000256" key="11">
    <source>
        <dbReference type="ARBA" id="ARBA00023136"/>
    </source>
</evidence>
<comment type="catalytic activity">
    <reaction evidence="12">
        <text>L-threonyl-[protein] + ATP = O-phospho-L-threonyl-[protein] + ADP + H(+)</text>
        <dbReference type="Rhea" id="RHEA:46608"/>
        <dbReference type="Rhea" id="RHEA-COMP:11060"/>
        <dbReference type="Rhea" id="RHEA-COMP:11605"/>
        <dbReference type="ChEBI" id="CHEBI:15378"/>
        <dbReference type="ChEBI" id="CHEBI:30013"/>
        <dbReference type="ChEBI" id="CHEBI:30616"/>
        <dbReference type="ChEBI" id="CHEBI:61977"/>
        <dbReference type="ChEBI" id="CHEBI:456216"/>
        <dbReference type="EC" id="2.7.11.1"/>
    </reaction>
</comment>
<keyword evidence="5" id="KW-0808">Transferase</keyword>
<evidence type="ECO:0000256" key="8">
    <source>
        <dbReference type="ARBA" id="ARBA00022777"/>
    </source>
</evidence>
<evidence type="ECO:0000256" key="1">
    <source>
        <dbReference type="ARBA" id="ARBA00004162"/>
    </source>
</evidence>
<protein>
    <recommendedName>
        <fullName evidence="2">non-specific serine/threonine protein kinase</fullName>
        <ecNumber evidence="2">2.7.11.1</ecNumber>
    </recommendedName>
</protein>
<evidence type="ECO:0000313" key="18">
    <source>
        <dbReference type="Proteomes" id="UP001140206"/>
    </source>
</evidence>
<accession>A0AAV8FLY7</accession>
<evidence type="ECO:0000256" key="9">
    <source>
        <dbReference type="ARBA" id="ARBA00022840"/>
    </source>
</evidence>
<evidence type="ECO:0000256" key="10">
    <source>
        <dbReference type="ARBA" id="ARBA00022989"/>
    </source>
</evidence>
<keyword evidence="4" id="KW-0723">Serine/threonine-protein kinase</keyword>
<dbReference type="InterPro" id="IPR011009">
    <property type="entry name" value="Kinase-like_dom_sf"/>
</dbReference>
<evidence type="ECO:0000256" key="6">
    <source>
        <dbReference type="ARBA" id="ARBA00022692"/>
    </source>
</evidence>
<keyword evidence="11 15" id="KW-0472">Membrane</keyword>
<comment type="subcellular location">
    <subcellularLocation>
        <location evidence="1">Cell membrane</location>
        <topology evidence="1">Single-pass membrane protein</topology>
    </subcellularLocation>
</comment>
<evidence type="ECO:0000256" key="2">
    <source>
        <dbReference type="ARBA" id="ARBA00012513"/>
    </source>
</evidence>
<dbReference type="Gene3D" id="3.30.200.20">
    <property type="entry name" value="Phosphorylase Kinase, domain 1"/>
    <property type="match status" value="1"/>
</dbReference>
<comment type="catalytic activity">
    <reaction evidence="13">
        <text>L-seryl-[protein] + ATP = O-phospho-L-seryl-[protein] + ADP + H(+)</text>
        <dbReference type="Rhea" id="RHEA:17989"/>
        <dbReference type="Rhea" id="RHEA-COMP:9863"/>
        <dbReference type="Rhea" id="RHEA-COMP:11604"/>
        <dbReference type="ChEBI" id="CHEBI:15378"/>
        <dbReference type="ChEBI" id="CHEBI:29999"/>
        <dbReference type="ChEBI" id="CHEBI:30616"/>
        <dbReference type="ChEBI" id="CHEBI:83421"/>
        <dbReference type="ChEBI" id="CHEBI:456216"/>
        <dbReference type="EC" id="2.7.11.1"/>
    </reaction>
</comment>
<comment type="caution">
    <text evidence="17">The sequence shown here is derived from an EMBL/GenBank/DDBJ whole genome shotgun (WGS) entry which is preliminary data.</text>
</comment>
<dbReference type="PROSITE" id="PS00107">
    <property type="entry name" value="PROTEIN_KINASE_ATP"/>
    <property type="match status" value="1"/>
</dbReference>
<dbReference type="PANTHER" id="PTHR47982">
    <property type="entry name" value="PROLINE-RICH RECEPTOR-LIKE PROTEIN KINASE PERK4"/>
    <property type="match status" value="1"/>
</dbReference>
<feature type="transmembrane region" description="Helical" evidence="15">
    <location>
        <begin position="54"/>
        <end position="85"/>
    </location>
</feature>
<dbReference type="InterPro" id="IPR001245">
    <property type="entry name" value="Ser-Thr/Tyr_kinase_cat_dom"/>
</dbReference>
<dbReference type="SMART" id="SM00220">
    <property type="entry name" value="S_TKc"/>
    <property type="match status" value="1"/>
</dbReference>
<keyword evidence="6 15" id="KW-0812">Transmembrane</keyword>
<dbReference type="InterPro" id="IPR000719">
    <property type="entry name" value="Prot_kinase_dom"/>
</dbReference>
<evidence type="ECO:0000256" key="15">
    <source>
        <dbReference type="SAM" id="Phobius"/>
    </source>
</evidence>
<evidence type="ECO:0000259" key="16">
    <source>
        <dbReference type="PROSITE" id="PS50011"/>
    </source>
</evidence>
<evidence type="ECO:0000256" key="5">
    <source>
        <dbReference type="ARBA" id="ARBA00022679"/>
    </source>
</evidence>
<keyword evidence="10 15" id="KW-1133">Transmembrane helix</keyword>
<feature type="binding site" evidence="14">
    <location>
        <position position="218"/>
    </location>
    <ligand>
        <name>ATP</name>
        <dbReference type="ChEBI" id="CHEBI:30616"/>
    </ligand>
</feature>
<evidence type="ECO:0000256" key="12">
    <source>
        <dbReference type="ARBA" id="ARBA00047899"/>
    </source>
</evidence>
<keyword evidence="18" id="KW-1185">Reference proteome</keyword>
<dbReference type="InterPro" id="IPR017441">
    <property type="entry name" value="Protein_kinase_ATP_BS"/>
</dbReference>
<keyword evidence="17" id="KW-0675">Receptor</keyword>
<dbReference type="CDD" id="cd14066">
    <property type="entry name" value="STKc_IRAK"/>
    <property type="match status" value="1"/>
</dbReference>
<evidence type="ECO:0000256" key="13">
    <source>
        <dbReference type="ARBA" id="ARBA00048679"/>
    </source>
</evidence>
<dbReference type="PROSITE" id="PS00108">
    <property type="entry name" value="PROTEIN_KINASE_ST"/>
    <property type="match status" value="1"/>
</dbReference>
<evidence type="ECO:0000256" key="7">
    <source>
        <dbReference type="ARBA" id="ARBA00022741"/>
    </source>
</evidence>
<dbReference type="FunFam" id="1.10.510.10:FF:000173">
    <property type="entry name" value="proline-rich receptor-like protein kinase PERK8"/>
    <property type="match status" value="1"/>
</dbReference>
<dbReference type="Gene3D" id="1.10.510.10">
    <property type="entry name" value="Transferase(Phosphotransferase) domain 1"/>
    <property type="match status" value="1"/>
</dbReference>
<feature type="domain" description="Protein kinase" evidence="16">
    <location>
        <begin position="190"/>
        <end position="475"/>
    </location>
</feature>
<dbReference type="InterPro" id="IPR008271">
    <property type="entry name" value="Ser/Thr_kinase_AS"/>
</dbReference>
<dbReference type="SUPFAM" id="SSF56112">
    <property type="entry name" value="Protein kinase-like (PK-like)"/>
    <property type="match status" value="1"/>
</dbReference>
<dbReference type="InterPro" id="IPR047117">
    <property type="entry name" value="PERK1-13-like"/>
</dbReference>
<dbReference type="Pfam" id="PF07714">
    <property type="entry name" value="PK_Tyr_Ser-Thr"/>
    <property type="match status" value="1"/>
</dbReference>
<dbReference type="Proteomes" id="UP001140206">
    <property type="component" value="Chromosome 2"/>
</dbReference>
<sequence length="503" mass="55968">MSASKQASKQATHQSTTTQLLLSRLLFISLSNNFKCFISSKIMSRICDPETIKWLLRLILAVLTFFVSFAGCCVVLVGLGLEIIFRMYEFPKRITRLGLRLMETPLYVMNSCYNDQERAAFGSSPITEVRNHIFEKLTPQTPPPSFETNKSSGHSDSCNVSVQVSSLKSHTGFAHSNFTYEELSAATNNFSKENILGEGGFGCVYKGKLPDGREVAIKMLKGNKGLPAELDEFQAEAAVISQVHHRHLVGLVGCAIGHDKVMLVFEFVANKTLQFHLHESKDLMEWPTRLKVAIGSAKGLAYLHEECKPRIIHRDVKAANILLDHSFEPKVGDFGLARYINDENTHVSTRVMGTIGYLAPEYASTGQLTDKSDVFSFGVMLVELISGRKPIMRNDTTHMARSLVDWARPLVAHAATDGNYDSLVDPRLENKYNLEELKRMVACAGACIHFFPDKRPHMIEVLRLLEGVVSPDSYLNAIVQFNQTPVSVILAHCSDPDSSSQEP</sequence>
<dbReference type="GO" id="GO:0005886">
    <property type="term" value="C:plasma membrane"/>
    <property type="evidence" value="ECO:0007669"/>
    <property type="project" value="UniProtKB-SubCell"/>
</dbReference>
<dbReference type="FunFam" id="3.30.200.20:FF:000162">
    <property type="entry name" value="Adenine nucleotide alpha hydrolase-like domain kinase"/>
    <property type="match status" value="1"/>
</dbReference>
<evidence type="ECO:0000256" key="14">
    <source>
        <dbReference type="PROSITE-ProRule" id="PRU10141"/>
    </source>
</evidence>
<keyword evidence="8 17" id="KW-0418">Kinase</keyword>
<evidence type="ECO:0000256" key="3">
    <source>
        <dbReference type="ARBA" id="ARBA00022475"/>
    </source>
</evidence>
<organism evidence="17 18">
    <name type="scientific">Rhynchospora pubera</name>
    <dbReference type="NCBI Taxonomy" id="906938"/>
    <lineage>
        <taxon>Eukaryota</taxon>
        <taxon>Viridiplantae</taxon>
        <taxon>Streptophyta</taxon>
        <taxon>Embryophyta</taxon>
        <taxon>Tracheophyta</taxon>
        <taxon>Spermatophyta</taxon>
        <taxon>Magnoliopsida</taxon>
        <taxon>Liliopsida</taxon>
        <taxon>Poales</taxon>
        <taxon>Cyperaceae</taxon>
        <taxon>Cyperoideae</taxon>
        <taxon>Rhynchosporeae</taxon>
        <taxon>Rhynchospora</taxon>
    </lineage>
</organism>
<dbReference type="GO" id="GO:0004674">
    <property type="term" value="F:protein serine/threonine kinase activity"/>
    <property type="evidence" value="ECO:0007669"/>
    <property type="project" value="UniProtKB-KW"/>
</dbReference>
<dbReference type="GO" id="GO:0005524">
    <property type="term" value="F:ATP binding"/>
    <property type="evidence" value="ECO:0007669"/>
    <property type="project" value="UniProtKB-UniRule"/>
</dbReference>
<dbReference type="AlphaFoldDB" id="A0AAV8FLY7"/>